<comment type="caution">
    <text evidence="5">The sequence shown here is derived from an EMBL/GenBank/DDBJ whole genome shotgun (WGS) entry which is preliminary data.</text>
</comment>
<feature type="chain" id="PRO_5021358043" description="Gram-positive cocci surface proteins LPxTG domain-containing protein" evidence="2">
    <location>
        <begin position="43"/>
        <end position="2000"/>
    </location>
</feature>
<gene>
    <name evidence="5" type="ORF">C6P11_02875</name>
</gene>
<dbReference type="Pfam" id="PF17966">
    <property type="entry name" value="Muc_B2"/>
    <property type="match status" value="3"/>
</dbReference>
<dbReference type="Proteomes" id="UP000297646">
    <property type="component" value="Unassembled WGS sequence"/>
</dbReference>
<dbReference type="InterPro" id="IPR041495">
    <property type="entry name" value="Mub_B2"/>
</dbReference>
<feature type="domain" description="Mub B2-like" evidence="4">
    <location>
        <begin position="1010"/>
        <end position="1117"/>
    </location>
</feature>
<dbReference type="Pfam" id="PF19258">
    <property type="entry name" value="KxYKxGKxW_sig"/>
    <property type="match status" value="1"/>
</dbReference>
<evidence type="ECO:0000313" key="5">
    <source>
        <dbReference type="EMBL" id="TGE74703.1"/>
    </source>
</evidence>
<feature type="signal peptide" evidence="2">
    <location>
        <begin position="1"/>
        <end position="42"/>
    </location>
</feature>
<dbReference type="OrthoDB" id="2149791at2"/>
<protein>
    <recommendedName>
        <fullName evidence="7">Gram-positive cocci surface proteins LPxTG domain-containing protein</fullName>
    </recommendedName>
</protein>
<accession>A0A4Z0RYL4</accession>
<proteinExistence type="predicted"/>
<feature type="domain" description="Mucin binding" evidence="3">
    <location>
        <begin position="929"/>
        <end position="1006"/>
    </location>
</feature>
<dbReference type="InterPro" id="IPR041558">
    <property type="entry name" value="MucBP_2"/>
</dbReference>
<dbReference type="NCBIfam" id="TIGR03715">
    <property type="entry name" value="KxYKxGKxW"/>
    <property type="match status" value="1"/>
</dbReference>
<evidence type="ECO:0000256" key="1">
    <source>
        <dbReference type="ARBA" id="ARBA00022729"/>
    </source>
</evidence>
<keyword evidence="1 2" id="KW-0732">Signal</keyword>
<evidence type="ECO:0000259" key="3">
    <source>
        <dbReference type="Pfam" id="PF17965"/>
    </source>
</evidence>
<evidence type="ECO:0008006" key="7">
    <source>
        <dbReference type="Google" id="ProtNLM"/>
    </source>
</evidence>
<dbReference type="EMBL" id="PVSN01000019">
    <property type="protein sequence ID" value="TGE74703.1"/>
    <property type="molecule type" value="Genomic_DNA"/>
</dbReference>
<dbReference type="Gene3D" id="2.60.40.4300">
    <property type="match status" value="5"/>
</dbReference>
<dbReference type="InterPro" id="IPR022263">
    <property type="entry name" value="KxYKxGKxW"/>
</dbReference>
<dbReference type="RefSeq" id="WP_135518432.1">
    <property type="nucleotide sequence ID" value="NZ_PVSN01000019.1"/>
</dbReference>
<feature type="domain" description="Mucin binding" evidence="3">
    <location>
        <begin position="1713"/>
        <end position="1790"/>
    </location>
</feature>
<feature type="domain" description="Mucin binding" evidence="3">
    <location>
        <begin position="1515"/>
        <end position="1590"/>
    </location>
</feature>
<evidence type="ECO:0000313" key="6">
    <source>
        <dbReference type="Proteomes" id="UP000297646"/>
    </source>
</evidence>
<dbReference type="Gene3D" id="3.10.20.470">
    <property type="match status" value="7"/>
</dbReference>
<feature type="domain" description="Mucin binding" evidence="3">
    <location>
        <begin position="1119"/>
        <end position="1195"/>
    </location>
</feature>
<feature type="domain" description="Mub B2-like" evidence="4">
    <location>
        <begin position="1595"/>
        <end position="1711"/>
    </location>
</feature>
<evidence type="ECO:0000259" key="4">
    <source>
        <dbReference type="Pfam" id="PF17966"/>
    </source>
</evidence>
<feature type="domain" description="Mub B2-like" evidence="4">
    <location>
        <begin position="814"/>
        <end position="927"/>
    </location>
</feature>
<evidence type="ECO:0000256" key="2">
    <source>
        <dbReference type="SAM" id="SignalP"/>
    </source>
</evidence>
<feature type="domain" description="Mucin binding" evidence="3">
    <location>
        <begin position="1918"/>
        <end position="1994"/>
    </location>
</feature>
<sequence>MKRQVMPKMAVTKKFNRKKLYKAGKSWVIAGSVWLAMMGVHAITASADTTVLTDQQIEMMTQMKQATVNLASSAAGVTPMAATDASTSVAGASVLSSLNNTSMSSSLVSAPSSSMNTSVADSMVSASVTSSVPVSASSSISASTSSVSATSETVTISVAPGSSLTDETLASLSSSAQSAGTVVTVTQVLATTPASSDASTASLAQQVNFDAQTASSYYKKISSAATGQPVLSATLSQAGSIMVQMSAAQSALTGAIALANSALSAANHSAYASAYASEVALSSSVALVMNKLALLNNNMTATQNVNNASVAASTTQSALGSAAINNLWGALTHLSWDSLVAFGSATAAAGSVGAIASSLASEAQMLSSAQAAVANAKDQTALSSAAVATQSVASATASMFQKVMSAASGAGAVMDTGFLQQSAAVTLYGQATAMDSALASASAVVNDLANMASLLAPVASSASADYAAVKSALANATSQYAHLQSVASAFASDSAAVMASGVTAKTIGSLMVNTASESAVAGDILSQAVNDSTIGSSAGSEAIYVLHGAAHNQVATAQTSVASQVAIVNVALSQLRSLTAQYPANSSLANDYADAQKQSAALVKISQQLASDDAVIDTEPIGNLMDTMQDVTNQVTQAGLEANVAKADAAWGHATLTTVARPGSQQSEKVAVKSGVATSFANTDATLANSGYSYTVMAGGKTYATLQDAEQAVSGTAGATASFVVTYTPNDQRAVVTIFDQTTQSYLQSGIAIDGKTDVAINFDAVAAVISNYVKAHYVVVTNATQAGSIFDNNDVATQSFAVVLKHQVALSATSATYTNTVRYTGAGDDTPSAVTQQLVVTTAAAYDQVTGKLLSAGDASAYGSDYVAPTYAGSGAGKIDASGKMTFDTVVTPVVSGYSADTTSVTGHNSVDGNKLSTTTVNYQATEQKATIILKDMTDGTEIDRVPLTGLTGQAMDLATVQAEVADQLADKTLTLDSAATTILAGQMFDNDDAKDQILTIGFYHVTSEVSESVKATNTIIYSGAGAKTPTTISQTATIVHNYTVDLHRDKTTPIASTYEVVDGTDVASVSTDGTITFASVPSPSLAGYTAKQTQVDKAVTFAKPTATTTVVYTANPQSAVVTLVDETIGSQLAQVTIAGRTGQLVAQGDGATVVDETLTSYLDHGYALESDTRQTTDTFDAEGDQTYTITLVHKTLAASETKIFTNNVTYTGTGVATPTPSSEVVAVTRNYLKDAVTNQEIKADTTASYATSLTAPSFTGSGAGTVDVKAGVVTFKTIDTPSVAGYTPNVTAVSNTTTWLQPTVQTEVTYTPDAQSASFVFIDQMRDNHQVMSVTVTGQTGGAIDTTLGQQVLASLTAKGYVVVSNGLPTSGAYDNDDAVNQTFTVILRHGVTAATTSVMAQETVLYGDAGATKLSSAVLSGVVTQTVAVDAVTKSTITSADAKAFGSDYFAPSYATSAKTLIVDAATGAITFNEVTSPLVSGYIANPTAVTGHATFANPTTTDTVTYTADPQLAVVRFIDQTTGNTVLTSMNINGRTDGKIDFAITQDQLTSYLAKHYVVVTDGRTSGATFDHNDDQNQTFGVILKHQTSMKATDQTVTETVLYRGADQQTPASVTASAVVTHHESVDMVTDSVIASADAAGYGDDYNAPIYTTTAKNATVDETTGAVTFAPLATPKIAGYTPDKNSVQLTATPAAPTTIATVTYTPDIQRAQVTFTDQTTGETLSDVALNGVTSQAIDFSRIAQMQKNYLASGYELIQTTVPTSALYDTVADGSVISQSYVVTLKHHVAAVSSSVQMTATISYVVTGAGVLTPASVVRQVTVTEMQSVDEVTGHVIDSADASAYGADYKAPTYAVTSGDAATVDATTGDTIFASVSSPVLAGYTITDSNAVVNQTTTWQTPTVTTVVTYVPEEQHADIKIIDDMADANHDVLHDFVLTGATQESMNTTVAETTLQSMLAKGYVLVSTTVPSSGVFDSDAKVDQNYTIHLARCVVCD</sequence>
<organism evidence="5 6">
    <name type="scientific">Weissella confusa</name>
    <name type="common">Lactobacillus confusus</name>
    <dbReference type="NCBI Taxonomy" id="1583"/>
    <lineage>
        <taxon>Bacteria</taxon>
        <taxon>Bacillati</taxon>
        <taxon>Bacillota</taxon>
        <taxon>Bacilli</taxon>
        <taxon>Lactobacillales</taxon>
        <taxon>Lactobacillaceae</taxon>
        <taxon>Weissella</taxon>
    </lineage>
</organism>
<reference evidence="5 6" key="1">
    <citation type="submission" date="2018-03" db="EMBL/GenBank/DDBJ databases">
        <title>Genome sequencing of Weissella confusa isolates.</title>
        <authorList>
            <person name="Kajala I."/>
            <person name="Baruah R."/>
            <person name="Bergsveinson J."/>
            <person name="Juvonen R."/>
            <person name="Ziola B."/>
        </authorList>
    </citation>
    <scope>NUCLEOTIDE SEQUENCE [LARGE SCALE GENOMIC DNA]</scope>
    <source>
        <strain evidence="5 6">VTT E-062653</strain>
    </source>
</reference>
<feature type="domain" description="Mucin binding" evidence="3">
    <location>
        <begin position="732"/>
        <end position="807"/>
    </location>
</feature>
<dbReference type="Pfam" id="PF17965">
    <property type="entry name" value="MucBP_2"/>
    <property type="match status" value="7"/>
</dbReference>
<feature type="domain" description="Mucin binding" evidence="3">
    <location>
        <begin position="1317"/>
        <end position="1392"/>
    </location>
</feature>
<name>A0A4Z0RYL4_WEICO</name>